<name>A0ABW6B493_9SPHI</name>
<sequence>MPGLKYLFVIAIDEYEDDYYPNLHNAKIDAGRLIKILTKAYGFKLVCAPIFDKRASRANIIEAVNSLIASTNREDSLLIYFAGHGELHQQTGGGYWVPHEATQRVSSWVSNSTLMELVGAITARHILIISDSCFSGTLCEMYRGAEERHYTKIEQMRSRWVLSSGRIEKVSDGQAGAGSPFANALIGFLEKNDNRTFSFSEMAAQVLKVTGISANQQPMFGALNKWGHEGGQIVFRRDDEHSVTQKEDDELLKVVVPYRVALDLKKVGVKTKSIFGYYGDPSSPMVKAFCGSERFLCWAYTYDELAALIPHEIEVDENTYLATDQGYDRLDSQDIEARYLHAEVTFQKTFVIDTPYMAICRCDGRMVAFSITEDGKYRNLIRWGINHADTAGQMLLALFEEKKVDVSN</sequence>
<reference evidence="3" key="1">
    <citation type="journal article" date="2019" name="Int. J. Syst. Evol. Microbiol.">
        <title>The Global Catalogue of Microorganisms (GCM) 10K type strain sequencing project: providing services to taxonomists for standard genome sequencing and annotation.</title>
        <authorList>
            <consortium name="The Broad Institute Genomics Platform"/>
            <consortium name="The Broad Institute Genome Sequencing Center for Infectious Disease"/>
            <person name="Wu L."/>
            <person name="Ma J."/>
        </authorList>
    </citation>
    <scope>NUCLEOTIDE SEQUENCE [LARGE SCALE GENOMIC DNA]</scope>
    <source>
        <strain evidence="3">KCTC 23098</strain>
    </source>
</reference>
<feature type="domain" description="Peptidase C14 caspase" evidence="1">
    <location>
        <begin position="8"/>
        <end position="206"/>
    </location>
</feature>
<evidence type="ECO:0000259" key="1">
    <source>
        <dbReference type="Pfam" id="PF00656"/>
    </source>
</evidence>
<gene>
    <name evidence="2" type="ORF">ACFS6J_14670</name>
</gene>
<dbReference type="InterPro" id="IPR029030">
    <property type="entry name" value="Caspase-like_dom_sf"/>
</dbReference>
<organism evidence="2 3">
    <name type="scientific">Olivibacter jilunii</name>
    <dbReference type="NCBI Taxonomy" id="985016"/>
    <lineage>
        <taxon>Bacteria</taxon>
        <taxon>Pseudomonadati</taxon>
        <taxon>Bacteroidota</taxon>
        <taxon>Sphingobacteriia</taxon>
        <taxon>Sphingobacteriales</taxon>
        <taxon>Sphingobacteriaceae</taxon>
        <taxon>Olivibacter</taxon>
    </lineage>
</organism>
<dbReference type="RefSeq" id="WP_377611321.1">
    <property type="nucleotide sequence ID" value="NZ_JBHUPA010000007.1"/>
</dbReference>
<proteinExistence type="predicted"/>
<dbReference type="Proteomes" id="UP001597560">
    <property type="component" value="Unassembled WGS sequence"/>
</dbReference>
<dbReference type="EMBL" id="JBHUPA010000007">
    <property type="protein sequence ID" value="MFD2963041.1"/>
    <property type="molecule type" value="Genomic_DNA"/>
</dbReference>
<evidence type="ECO:0000313" key="3">
    <source>
        <dbReference type="Proteomes" id="UP001597560"/>
    </source>
</evidence>
<evidence type="ECO:0000313" key="2">
    <source>
        <dbReference type="EMBL" id="MFD2963041.1"/>
    </source>
</evidence>
<dbReference type="Gene3D" id="3.40.50.1460">
    <property type="match status" value="1"/>
</dbReference>
<protein>
    <submittedName>
        <fullName evidence="2">Caspase domain-containing protein</fullName>
    </submittedName>
</protein>
<comment type="caution">
    <text evidence="2">The sequence shown here is derived from an EMBL/GenBank/DDBJ whole genome shotgun (WGS) entry which is preliminary data.</text>
</comment>
<dbReference type="SUPFAM" id="SSF52129">
    <property type="entry name" value="Caspase-like"/>
    <property type="match status" value="1"/>
</dbReference>
<dbReference type="InterPro" id="IPR011600">
    <property type="entry name" value="Pept_C14_caspase"/>
</dbReference>
<accession>A0ABW6B493</accession>
<keyword evidence="3" id="KW-1185">Reference proteome</keyword>
<dbReference type="Pfam" id="PF00656">
    <property type="entry name" value="Peptidase_C14"/>
    <property type="match status" value="1"/>
</dbReference>